<sequence>MYLSTLKRINIFDNYILCVIEKYMQNRYLDRLMPIVTSMGNGGFIWILIAVVLILDKPHRAIGNIVILTLIISTIVGEGIIKHIVRRVRPCNYKNNINLLIVKPMSYSFPSGHTVSSFAVAEILSMYFSQYKLIFMGIAFSIAFSRLYLYVHYPTDIISGIIVGIVCAKLIFIVLQEGYLSMFSVFYQNLL</sequence>
<feature type="transmembrane region" description="Helical" evidence="7">
    <location>
        <begin position="157"/>
        <end position="175"/>
    </location>
</feature>
<dbReference type="Proteomes" id="UP000077407">
    <property type="component" value="Unassembled WGS sequence"/>
</dbReference>
<dbReference type="AlphaFoldDB" id="A0A170NJT6"/>
<keyword evidence="5 7" id="KW-1133">Transmembrane helix</keyword>
<comment type="subcellular location">
    <subcellularLocation>
        <location evidence="1">Cell membrane</location>
        <topology evidence="1">Multi-pass membrane protein</topology>
    </subcellularLocation>
</comment>
<evidence type="ECO:0000256" key="5">
    <source>
        <dbReference type="ARBA" id="ARBA00022989"/>
    </source>
</evidence>
<proteinExistence type="predicted"/>
<evidence type="ECO:0000259" key="8">
    <source>
        <dbReference type="SMART" id="SM00014"/>
    </source>
</evidence>
<organism evidence="9 10">
    <name type="scientific">Clostridium ljungdahlii</name>
    <dbReference type="NCBI Taxonomy" id="1538"/>
    <lineage>
        <taxon>Bacteria</taxon>
        <taxon>Bacillati</taxon>
        <taxon>Bacillota</taxon>
        <taxon>Clostridia</taxon>
        <taxon>Eubacteriales</taxon>
        <taxon>Clostridiaceae</taxon>
        <taxon>Clostridium</taxon>
    </lineage>
</organism>
<dbReference type="Pfam" id="PF01569">
    <property type="entry name" value="PAP2"/>
    <property type="match status" value="1"/>
</dbReference>
<dbReference type="OrthoDB" id="9789113at2"/>
<dbReference type="InterPro" id="IPR000326">
    <property type="entry name" value="PAP2/HPO"/>
</dbReference>
<evidence type="ECO:0000256" key="2">
    <source>
        <dbReference type="ARBA" id="ARBA00022475"/>
    </source>
</evidence>
<dbReference type="SUPFAM" id="SSF48317">
    <property type="entry name" value="Acid phosphatase/Vanadium-dependent haloperoxidase"/>
    <property type="match status" value="1"/>
</dbReference>
<evidence type="ECO:0000313" key="9">
    <source>
        <dbReference type="EMBL" id="OAA90304.1"/>
    </source>
</evidence>
<dbReference type="PANTHER" id="PTHR14969:SF62">
    <property type="entry name" value="DECAPRENYLPHOSPHORYL-5-PHOSPHORIBOSE PHOSPHATASE RV3807C-RELATED"/>
    <property type="match status" value="1"/>
</dbReference>
<evidence type="ECO:0000256" key="7">
    <source>
        <dbReference type="SAM" id="Phobius"/>
    </source>
</evidence>
<evidence type="ECO:0000256" key="1">
    <source>
        <dbReference type="ARBA" id="ARBA00004651"/>
    </source>
</evidence>
<keyword evidence="6 7" id="KW-0472">Membrane</keyword>
<keyword evidence="3 7" id="KW-0812">Transmembrane</keyword>
<protein>
    <submittedName>
        <fullName evidence="9">Undecaprenyl pyrophosphate phosphatase</fullName>
    </submittedName>
</protein>
<reference evidence="9 10" key="1">
    <citation type="journal article" date="2015" name="Biotechnol. Bioeng.">
        <title>Genome sequence and phenotypic characterization of Caulobacter segnis.</title>
        <authorList>
            <person name="Patel S."/>
            <person name="Fletcher B."/>
            <person name="Scott D.C."/>
            <person name="Ely B."/>
        </authorList>
    </citation>
    <scope>NUCLEOTIDE SEQUENCE [LARGE SCALE GENOMIC DNA]</scope>
    <source>
        <strain evidence="9 10">ERI-2</strain>
    </source>
</reference>
<dbReference type="EMBL" id="LITT01000011">
    <property type="protein sequence ID" value="OAA90304.1"/>
    <property type="molecule type" value="Genomic_DNA"/>
</dbReference>
<feature type="transmembrane region" description="Helical" evidence="7">
    <location>
        <begin position="32"/>
        <end position="55"/>
    </location>
</feature>
<dbReference type="RefSeq" id="WP_063554768.1">
    <property type="nucleotide sequence ID" value="NZ_LITT01000011.1"/>
</dbReference>
<evidence type="ECO:0000256" key="4">
    <source>
        <dbReference type="ARBA" id="ARBA00022801"/>
    </source>
</evidence>
<comment type="caution">
    <text evidence="9">The sequence shown here is derived from an EMBL/GenBank/DDBJ whole genome shotgun (WGS) entry which is preliminary data.</text>
</comment>
<feature type="transmembrane region" description="Helical" evidence="7">
    <location>
        <begin position="133"/>
        <end position="151"/>
    </location>
</feature>
<dbReference type="GO" id="GO:0016787">
    <property type="term" value="F:hydrolase activity"/>
    <property type="evidence" value="ECO:0007669"/>
    <property type="project" value="UniProtKB-KW"/>
</dbReference>
<accession>A0A170NJT6</accession>
<feature type="transmembrane region" description="Helical" evidence="7">
    <location>
        <begin position="61"/>
        <end position="81"/>
    </location>
</feature>
<evidence type="ECO:0000313" key="10">
    <source>
        <dbReference type="Proteomes" id="UP000077407"/>
    </source>
</evidence>
<dbReference type="PANTHER" id="PTHR14969">
    <property type="entry name" value="SPHINGOSINE-1-PHOSPHATE PHOSPHOHYDROLASE"/>
    <property type="match status" value="1"/>
</dbReference>
<keyword evidence="4" id="KW-0378">Hydrolase</keyword>
<evidence type="ECO:0000256" key="3">
    <source>
        <dbReference type="ARBA" id="ARBA00022692"/>
    </source>
</evidence>
<gene>
    <name evidence="9" type="ORF">WY13_01207</name>
</gene>
<name>A0A170NJT6_9CLOT</name>
<keyword evidence="2" id="KW-1003">Cell membrane</keyword>
<dbReference type="PATRIC" id="fig|1538.10.peg.108"/>
<dbReference type="Gene3D" id="1.20.144.10">
    <property type="entry name" value="Phosphatidic acid phosphatase type 2/haloperoxidase"/>
    <property type="match status" value="1"/>
</dbReference>
<evidence type="ECO:0000256" key="6">
    <source>
        <dbReference type="ARBA" id="ARBA00023136"/>
    </source>
</evidence>
<dbReference type="GO" id="GO:0005886">
    <property type="term" value="C:plasma membrane"/>
    <property type="evidence" value="ECO:0007669"/>
    <property type="project" value="UniProtKB-SubCell"/>
</dbReference>
<dbReference type="SMART" id="SM00014">
    <property type="entry name" value="acidPPc"/>
    <property type="match status" value="1"/>
</dbReference>
<dbReference type="InterPro" id="IPR036938">
    <property type="entry name" value="PAP2/HPO_sf"/>
</dbReference>
<feature type="domain" description="Phosphatidic acid phosphatase type 2/haloperoxidase" evidence="8">
    <location>
        <begin position="62"/>
        <end position="172"/>
    </location>
</feature>